<feature type="compositionally biased region" description="Low complexity" evidence="1">
    <location>
        <begin position="256"/>
        <end position="266"/>
    </location>
</feature>
<evidence type="ECO:0000313" key="6">
    <source>
        <dbReference type="Proteomes" id="UP000182412"/>
    </source>
</evidence>
<dbReference type="EMBL" id="FNJQ01000005">
    <property type="protein sequence ID" value="SDP04136.1"/>
    <property type="molecule type" value="Genomic_DNA"/>
</dbReference>
<feature type="signal peptide" evidence="3">
    <location>
        <begin position="1"/>
        <end position="23"/>
    </location>
</feature>
<keyword evidence="3" id="KW-0732">Signal</keyword>
<evidence type="ECO:0000313" key="5">
    <source>
        <dbReference type="EMBL" id="SDP04136.1"/>
    </source>
</evidence>
<dbReference type="RefSeq" id="WP_074571545.1">
    <property type="nucleotide sequence ID" value="NZ_FNJQ01000005.1"/>
</dbReference>
<reference evidence="5 6" key="1">
    <citation type="submission" date="2016-10" db="EMBL/GenBank/DDBJ databases">
        <authorList>
            <person name="de Groot N.N."/>
        </authorList>
    </citation>
    <scope>NUCLEOTIDE SEQUENCE [LARGE SCALE GENOMIC DNA]</scope>
    <source>
        <strain evidence="5 6">S137</strain>
    </source>
</reference>
<keyword evidence="2" id="KW-0812">Transmembrane</keyword>
<feature type="domain" description="TPM" evidence="4">
    <location>
        <begin position="48"/>
        <end position="170"/>
    </location>
</feature>
<gene>
    <name evidence="5" type="ORF">SAMN05216366_10534</name>
</gene>
<feature type="chain" id="PRO_5039256742" description="TPM domain-containing protein" evidence="3">
    <location>
        <begin position="24"/>
        <end position="274"/>
    </location>
</feature>
<keyword evidence="2" id="KW-0472">Membrane</keyword>
<sequence>MKKIFMRLAMVFMCMAVFIAGMAQLPVSSAAQQQKATAAMATDMGAPVVDQAKLLSKEQAEKLTAKIKEIEERHQVKIGIYTLQNLPNGMTAGKLANNTLDKYYANGRNGSIVFLIAMGSRDWYISTDNTMRQRIVDGVGIDGLKGMFLEDLSDGNYAESFNNFAAGVDKYLTYYEEEGEPYDPSKEFSILAAVVAVLLALFIGWAFREYLISCMSNVAPAVEASAYLKQGSFTLTQSHDNFLYTTVVRETKSKNNDSSSSSSDSSHGGGGGKF</sequence>
<accession>A0A1H0PHQ2</accession>
<evidence type="ECO:0000259" key="4">
    <source>
        <dbReference type="Pfam" id="PF04536"/>
    </source>
</evidence>
<dbReference type="Proteomes" id="UP000182412">
    <property type="component" value="Unassembled WGS sequence"/>
</dbReference>
<dbReference type="AlphaFoldDB" id="A0A1H0PHQ2"/>
<evidence type="ECO:0000256" key="3">
    <source>
        <dbReference type="SAM" id="SignalP"/>
    </source>
</evidence>
<name>A0A1H0PHQ2_SELRU</name>
<dbReference type="InterPro" id="IPR007621">
    <property type="entry name" value="TPM_dom"/>
</dbReference>
<feature type="region of interest" description="Disordered" evidence="1">
    <location>
        <begin position="252"/>
        <end position="274"/>
    </location>
</feature>
<dbReference type="Pfam" id="PF04536">
    <property type="entry name" value="TPM_phosphatase"/>
    <property type="match status" value="1"/>
</dbReference>
<dbReference type="Gene3D" id="3.10.310.50">
    <property type="match status" value="1"/>
</dbReference>
<dbReference type="PANTHER" id="PTHR30373:SF2">
    <property type="entry name" value="UPF0603 PROTEIN YGCG"/>
    <property type="match status" value="1"/>
</dbReference>
<proteinExistence type="predicted"/>
<dbReference type="PANTHER" id="PTHR30373">
    <property type="entry name" value="UPF0603 PROTEIN YGCG"/>
    <property type="match status" value="1"/>
</dbReference>
<evidence type="ECO:0000256" key="1">
    <source>
        <dbReference type="SAM" id="MobiDB-lite"/>
    </source>
</evidence>
<protein>
    <recommendedName>
        <fullName evidence="4">TPM domain-containing protein</fullName>
    </recommendedName>
</protein>
<feature type="transmembrane region" description="Helical" evidence="2">
    <location>
        <begin position="188"/>
        <end position="207"/>
    </location>
</feature>
<keyword evidence="2" id="KW-1133">Transmembrane helix</keyword>
<evidence type="ECO:0000256" key="2">
    <source>
        <dbReference type="SAM" id="Phobius"/>
    </source>
</evidence>
<organism evidence="5 6">
    <name type="scientific">Selenomonas ruminantium</name>
    <dbReference type="NCBI Taxonomy" id="971"/>
    <lineage>
        <taxon>Bacteria</taxon>
        <taxon>Bacillati</taxon>
        <taxon>Bacillota</taxon>
        <taxon>Negativicutes</taxon>
        <taxon>Selenomonadales</taxon>
        <taxon>Selenomonadaceae</taxon>
        <taxon>Selenomonas</taxon>
    </lineage>
</organism>